<evidence type="ECO:0000256" key="1">
    <source>
        <dbReference type="ARBA" id="ARBA00022450"/>
    </source>
</evidence>
<dbReference type="InterPro" id="IPR020806">
    <property type="entry name" value="PKS_PP-bd"/>
</dbReference>
<dbReference type="EMBL" id="JAVREM010000044">
    <property type="protein sequence ID" value="MDT0321625.1"/>
    <property type="molecule type" value="Genomic_DNA"/>
</dbReference>
<keyword evidence="1" id="KW-0596">Phosphopantetheine</keyword>
<dbReference type="RefSeq" id="WP_311601857.1">
    <property type="nucleotide sequence ID" value="NZ_JAVREM010000044.1"/>
</dbReference>
<dbReference type="SMART" id="SM00823">
    <property type="entry name" value="PKS_PP"/>
    <property type="match status" value="1"/>
</dbReference>
<keyword evidence="5" id="KW-1185">Reference proteome</keyword>
<evidence type="ECO:0000259" key="3">
    <source>
        <dbReference type="PROSITE" id="PS50075"/>
    </source>
</evidence>
<evidence type="ECO:0000313" key="4">
    <source>
        <dbReference type="EMBL" id="MDT0321625.1"/>
    </source>
</evidence>
<dbReference type="PROSITE" id="PS00012">
    <property type="entry name" value="PHOSPHOPANTETHEINE"/>
    <property type="match status" value="1"/>
</dbReference>
<dbReference type="Gene3D" id="1.10.1200.10">
    <property type="entry name" value="ACP-like"/>
    <property type="match status" value="1"/>
</dbReference>
<evidence type="ECO:0000313" key="5">
    <source>
        <dbReference type="Proteomes" id="UP001183420"/>
    </source>
</evidence>
<comment type="caution">
    <text evidence="4">The sequence shown here is derived from an EMBL/GenBank/DDBJ whole genome shotgun (WGS) entry which is preliminary data.</text>
</comment>
<name>A0ABU2LVJ9_9ACTN</name>
<dbReference type="InterPro" id="IPR009081">
    <property type="entry name" value="PP-bd_ACP"/>
</dbReference>
<proteinExistence type="predicted"/>
<evidence type="ECO:0000256" key="2">
    <source>
        <dbReference type="ARBA" id="ARBA00022553"/>
    </source>
</evidence>
<organism evidence="4 5">
    <name type="scientific">Streptomyces millisiae</name>
    <dbReference type="NCBI Taxonomy" id="3075542"/>
    <lineage>
        <taxon>Bacteria</taxon>
        <taxon>Bacillati</taxon>
        <taxon>Actinomycetota</taxon>
        <taxon>Actinomycetes</taxon>
        <taxon>Kitasatosporales</taxon>
        <taxon>Streptomycetaceae</taxon>
        <taxon>Streptomyces</taxon>
    </lineage>
</organism>
<dbReference type="Proteomes" id="UP001183420">
    <property type="component" value="Unassembled WGS sequence"/>
</dbReference>
<reference evidence="5" key="1">
    <citation type="submission" date="2023-07" db="EMBL/GenBank/DDBJ databases">
        <title>30 novel species of actinomycetes from the DSMZ collection.</title>
        <authorList>
            <person name="Nouioui I."/>
        </authorList>
    </citation>
    <scope>NUCLEOTIDE SEQUENCE [LARGE SCALE GENOMIC DNA]</scope>
    <source>
        <strain evidence="5">DSM 44918</strain>
    </source>
</reference>
<sequence length="89" mass="9655">MEPVHDHVTTVLTDKFEVAPGDVRPDATLTELGLDSLGVTELAVTLQEHWGVEVPEDAFTGDSTLRDVVTRTRDLLDEAGRPTARDGAE</sequence>
<keyword evidence="2" id="KW-0597">Phosphoprotein</keyword>
<dbReference type="PROSITE" id="PS50075">
    <property type="entry name" value="CARRIER"/>
    <property type="match status" value="1"/>
</dbReference>
<dbReference type="SUPFAM" id="SSF47336">
    <property type="entry name" value="ACP-like"/>
    <property type="match status" value="1"/>
</dbReference>
<dbReference type="InterPro" id="IPR036736">
    <property type="entry name" value="ACP-like_sf"/>
</dbReference>
<dbReference type="InterPro" id="IPR006162">
    <property type="entry name" value="Ppantetheine_attach_site"/>
</dbReference>
<gene>
    <name evidence="4" type="ORF">RNC47_25165</name>
</gene>
<dbReference type="Pfam" id="PF00550">
    <property type="entry name" value="PP-binding"/>
    <property type="match status" value="1"/>
</dbReference>
<accession>A0ABU2LVJ9</accession>
<protein>
    <submittedName>
        <fullName evidence="4">Acyl carrier protein</fullName>
    </submittedName>
</protein>
<feature type="domain" description="Carrier" evidence="3">
    <location>
        <begin position="2"/>
        <end position="76"/>
    </location>
</feature>